<dbReference type="AlphaFoldDB" id="A0A1I1VXA5"/>
<evidence type="ECO:0000313" key="1">
    <source>
        <dbReference type="EMBL" id="SFD87389.1"/>
    </source>
</evidence>
<proteinExistence type="predicted"/>
<dbReference type="EMBL" id="FOMX01000005">
    <property type="protein sequence ID" value="SFD87389.1"/>
    <property type="molecule type" value="Genomic_DNA"/>
</dbReference>
<name>A0A1I1VXA5_9BACT</name>
<accession>A0A1I1VXA5</accession>
<dbReference type="Proteomes" id="UP000199400">
    <property type="component" value="Unassembled WGS sequence"/>
</dbReference>
<sequence>MISKTFHVSELLFQARAMAQIPPGYVDEAMAFFTTEIVPDPMTFKRNSDQELINNFTAALQTVTNGK</sequence>
<reference evidence="2" key="1">
    <citation type="submission" date="2016-10" db="EMBL/GenBank/DDBJ databases">
        <authorList>
            <person name="Varghese N."/>
            <person name="Submissions S."/>
        </authorList>
    </citation>
    <scope>NUCLEOTIDE SEQUENCE [LARGE SCALE GENOMIC DNA]</scope>
    <source>
        <strain evidence="2">ATCC 25963</strain>
    </source>
</reference>
<organism evidence="1 2">
    <name type="scientific">Nannocystis exedens</name>
    <dbReference type="NCBI Taxonomy" id="54"/>
    <lineage>
        <taxon>Bacteria</taxon>
        <taxon>Pseudomonadati</taxon>
        <taxon>Myxococcota</taxon>
        <taxon>Polyangia</taxon>
        <taxon>Nannocystales</taxon>
        <taxon>Nannocystaceae</taxon>
        <taxon>Nannocystis</taxon>
    </lineage>
</organism>
<gene>
    <name evidence="1" type="ORF">SAMN02745121_02034</name>
</gene>
<protein>
    <submittedName>
        <fullName evidence="1">Uncharacterized protein</fullName>
    </submittedName>
</protein>
<evidence type="ECO:0000313" key="2">
    <source>
        <dbReference type="Proteomes" id="UP000199400"/>
    </source>
</evidence>
<keyword evidence="2" id="KW-1185">Reference proteome</keyword>
<dbReference type="RefSeq" id="WP_096330818.1">
    <property type="nucleotide sequence ID" value="NZ_FOMX01000005.1"/>
</dbReference>